<feature type="compositionally biased region" description="Basic and acidic residues" evidence="1">
    <location>
        <begin position="1"/>
        <end position="22"/>
    </location>
</feature>
<dbReference type="CDD" id="cd00167">
    <property type="entry name" value="SANT"/>
    <property type="match status" value="1"/>
</dbReference>
<feature type="region of interest" description="Disordered" evidence="1">
    <location>
        <begin position="50"/>
        <end position="121"/>
    </location>
</feature>
<dbReference type="PROSITE" id="PS50090">
    <property type="entry name" value="MYB_LIKE"/>
    <property type="match status" value="1"/>
</dbReference>
<gene>
    <name evidence="3" type="ORF">L249_5452</name>
</gene>
<proteinExistence type="predicted"/>
<evidence type="ECO:0000313" key="4">
    <source>
        <dbReference type="Proteomes" id="UP000253664"/>
    </source>
</evidence>
<evidence type="ECO:0000256" key="1">
    <source>
        <dbReference type="SAM" id="MobiDB-lite"/>
    </source>
</evidence>
<dbReference type="Proteomes" id="UP000253664">
    <property type="component" value="Unassembled WGS sequence"/>
</dbReference>
<feature type="compositionally biased region" description="Polar residues" evidence="1">
    <location>
        <begin position="59"/>
        <end position="73"/>
    </location>
</feature>
<feature type="compositionally biased region" description="Basic and acidic residues" evidence="1">
    <location>
        <begin position="76"/>
        <end position="96"/>
    </location>
</feature>
<dbReference type="InterPro" id="IPR001005">
    <property type="entry name" value="SANT/Myb"/>
</dbReference>
<feature type="compositionally biased region" description="Acidic residues" evidence="1">
    <location>
        <begin position="274"/>
        <end position="283"/>
    </location>
</feature>
<evidence type="ECO:0000313" key="3">
    <source>
        <dbReference type="EMBL" id="RCI13669.1"/>
    </source>
</evidence>
<comment type="caution">
    <text evidence="3">The sequence shown here is derived from an EMBL/GenBank/DDBJ whole genome shotgun (WGS) entry which is preliminary data.</text>
</comment>
<feature type="region of interest" description="Disordered" evidence="1">
    <location>
        <begin position="1"/>
        <end position="30"/>
    </location>
</feature>
<feature type="region of interest" description="Disordered" evidence="1">
    <location>
        <begin position="248"/>
        <end position="314"/>
    </location>
</feature>
<dbReference type="OrthoDB" id="5154006at2759"/>
<name>A0A367LGZ4_9HYPO</name>
<feature type="compositionally biased region" description="Acidic residues" evidence="1">
    <location>
        <begin position="147"/>
        <end position="162"/>
    </location>
</feature>
<feature type="domain" description="Myb-like" evidence="2">
    <location>
        <begin position="200"/>
        <end position="241"/>
    </location>
</feature>
<accession>A0A367LGZ4</accession>
<feature type="region of interest" description="Disordered" evidence="1">
    <location>
        <begin position="140"/>
        <end position="174"/>
    </location>
</feature>
<feature type="region of interest" description="Disordered" evidence="1">
    <location>
        <begin position="356"/>
        <end position="393"/>
    </location>
</feature>
<sequence>MASYSKHDSSCDDGDFHGDSVEGVRSSLADASLNEGPATLVNTDHASAAKARTVADNDSVVSNSQGLTETQGPSIKEPEGAFPEDAKCLDDVKGPTEDADNGLTNGASSPGMVTDGQKPANGKLGYKKVTEATDDVASSIISGSEMYSDDEFEHSDENDDAYTEPSTLGADSTYGACDGEELKKTHDLSERSSMARTCGWSVSDDDLLRGLKRSSKLSWAEIGQALGKTRQEARNRWRKLQWRLMGKTRKAKKNEAAEEASKTGLEESFLPDGEGGDEDEAEELNANYGWPPKDHANHGADEFDGPSDRDVLASEKDGFKKAKWLECQANFMNAAGELVPLYVIRENWLRTERDKELQQQVVDDEQDETRHSGQDENAEATGSRQGGLNEAHV</sequence>
<dbReference type="AlphaFoldDB" id="A0A367LGZ4"/>
<protein>
    <recommendedName>
        <fullName evidence="2">Myb-like domain-containing protein</fullName>
    </recommendedName>
</protein>
<evidence type="ECO:0000259" key="2">
    <source>
        <dbReference type="PROSITE" id="PS50090"/>
    </source>
</evidence>
<dbReference type="EMBL" id="LKCN02000006">
    <property type="protein sequence ID" value="RCI13669.1"/>
    <property type="molecule type" value="Genomic_DNA"/>
</dbReference>
<reference evidence="3 4" key="1">
    <citation type="journal article" date="2015" name="BMC Genomics">
        <title>Insights from the genome of Ophiocordyceps polyrhachis-furcata to pathogenicity and host specificity in insect fungi.</title>
        <authorList>
            <person name="Wichadakul D."/>
            <person name="Kobmoo N."/>
            <person name="Ingsriswang S."/>
            <person name="Tangphatsornruang S."/>
            <person name="Chantasingh D."/>
            <person name="Luangsa-ard J.J."/>
            <person name="Eurwilaichitr L."/>
        </authorList>
    </citation>
    <scope>NUCLEOTIDE SEQUENCE [LARGE SCALE GENOMIC DNA]</scope>
    <source>
        <strain evidence="3 4">BCC 54312</strain>
    </source>
</reference>
<feature type="compositionally biased region" description="Basic and acidic residues" evidence="1">
    <location>
        <begin position="292"/>
        <end position="314"/>
    </location>
</feature>
<organism evidence="3 4">
    <name type="scientific">Ophiocordyceps polyrhachis-furcata BCC 54312</name>
    <dbReference type="NCBI Taxonomy" id="1330021"/>
    <lineage>
        <taxon>Eukaryota</taxon>
        <taxon>Fungi</taxon>
        <taxon>Dikarya</taxon>
        <taxon>Ascomycota</taxon>
        <taxon>Pezizomycotina</taxon>
        <taxon>Sordariomycetes</taxon>
        <taxon>Hypocreomycetidae</taxon>
        <taxon>Hypocreales</taxon>
        <taxon>Ophiocordycipitaceae</taxon>
        <taxon>Ophiocordyceps</taxon>
    </lineage>
</organism>
<keyword evidence="4" id="KW-1185">Reference proteome</keyword>
<feature type="compositionally biased region" description="Basic and acidic residues" evidence="1">
    <location>
        <begin position="253"/>
        <end position="265"/>
    </location>
</feature>